<accession>A0A6A4GDS4</accession>
<feature type="non-terminal residue" evidence="1">
    <location>
        <position position="204"/>
    </location>
</feature>
<evidence type="ECO:0000313" key="1">
    <source>
        <dbReference type="EMBL" id="KAE9383696.1"/>
    </source>
</evidence>
<dbReference type="Proteomes" id="UP000799118">
    <property type="component" value="Unassembled WGS sequence"/>
</dbReference>
<evidence type="ECO:0000313" key="2">
    <source>
        <dbReference type="Proteomes" id="UP000799118"/>
    </source>
</evidence>
<name>A0A6A4GDS4_9AGAR</name>
<feature type="non-terminal residue" evidence="1">
    <location>
        <position position="1"/>
    </location>
</feature>
<sequence>PSQVSASQLQLVFSQRLNPLPEPPPHFDESVRSLNKSLSRAIPLRTTDASTERFFSREISELDVALAKKHVRRRHSKGARGVDAVSYEQIMTIPNTVLAALFNRCLLIGLESCLLKMLTLIIDKRVREWAEAVTFLPDSQNGFREKYRTHNNSFILRSSIDEARANGKPLYVAFIDLKNAFPSTDLPTLWLKLWRAGISGPLFD</sequence>
<organism evidence="1 2">
    <name type="scientific">Gymnopus androsaceus JB14</name>
    <dbReference type="NCBI Taxonomy" id="1447944"/>
    <lineage>
        <taxon>Eukaryota</taxon>
        <taxon>Fungi</taxon>
        <taxon>Dikarya</taxon>
        <taxon>Basidiomycota</taxon>
        <taxon>Agaricomycotina</taxon>
        <taxon>Agaricomycetes</taxon>
        <taxon>Agaricomycetidae</taxon>
        <taxon>Agaricales</taxon>
        <taxon>Marasmiineae</taxon>
        <taxon>Omphalotaceae</taxon>
        <taxon>Gymnopus</taxon>
    </lineage>
</organism>
<reference evidence="1" key="1">
    <citation type="journal article" date="2019" name="Environ. Microbiol.">
        <title>Fungal ecological strategies reflected in gene transcription - a case study of two litter decomposers.</title>
        <authorList>
            <person name="Barbi F."/>
            <person name="Kohler A."/>
            <person name="Barry K."/>
            <person name="Baskaran P."/>
            <person name="Daum C."/>
            <person name="Fauchery L."/>
            <person name="Ihrmark K."/>
            <person name="Kuo A."/>
            <person name="LaButti K."/>
            <person name="Lipzen A."/>
            <person name="Morin E."/>
            <person name="Grigoriev I.V."/>
            <person name="Henrissat B."/>
            <person name="Lindahl B."/>
            <person name="Martin F."/>
        </authorList>
    </citation>
    <scope>NUCLEOTIDE SEQUENCE</scope>
    <source>
        <strain evidence="1">JB14</strain>
    </source>
</reference>
<evidence type="ECO:0008006" key="3">
    <source>
        <dbReference type="Google" id="ProtNLM"/>
    </source>
</evidence>
<gene>
    <name evidence="1" type="ORF">BT96DRAFT_783482</name>
</gene>
<dbReference type="AlphaFoldDB" id="A0A6A4GDS4"/>
<dbReference type="EMBL" id="ML770360">
    <property type="protein sequence ID" value="KAE9383696.1"/>
    <property type="molecule type" value="Genomic_DNA"/>
</dbReference>
<protein>
    <recommendedName>
        <fullName evidence="3">Reverse transcriptase domain-containing protein</fullName>
    </recommendedName>
</protein>
<keyword evidence="2" id="KW-1185">Reference proteome</keyword>
<proteinExistence type="predicted"/>
<dbReference type="OrthoDB" id="3049395at2759"/>